<evidence type="ECO:0000256" key="1">
    <source>
        <dbReference type="ARBA" id="ARBA00023157"/>
    </source>
</evidence>
<proteinExistence type="predicted"/>
<dbReference type="OrthoDB" id="25753at2"/>
<keyword evidence="4" id="KW-1185">Reference proteome</keyword>
<accession>A0A0B0IQ02</accession>
<name>A0A0B0IQ02_9BACI</name>
<reference evidence="3 4" key="1">
    <citation type="submission" date="2014-09" db="EMBL/GenBank/DDBJ databases">
        <title>Genome sequencing and annotation of Bacillus Okhensis strain Kh10-101T.</title>
        <authorList>
            <person name="Prakash J.S."/>
        </authorList>
    </citation>
    <scope>NUCLEOTIDE SEQUENCE [LARGE SCALE GENOMIC DNA]</scope>
    <source>
        <strain evidence="4">Kh10-101T</strain>
    </source>
</reference>
<dbReference type="InterPro" id="IPR036249">
    <property type="entry name" value="Thioredoxin-like_sf"/>
</dbReference>
<dbReference type="Gene3D" id="3.40.30.10">
    <property type="entry name" value="Glutaredoxin"/>
    <property type="match status" value="1"/>
</dbReference>
<dbReference type="EMBL" id="JRJU01000001">
    <property type="protein sequence ID" value="KHF41751.1"/>
    <property type="molecule type" value="Genomic_DNA"/>
</dbReference>
<dbReference type="STRING" id="333138.LQ50_00130"/>
<dbReference type="PROSITE" id="PS00194">
    <property type="entry name" value="THIOREDOXIN_1"/>
    <property type="match status" value="1"/>
</dbReference>
<dbReference type="GO" id="GO:0016491">
    <property type="term" value="F:oxidoreductase activity"/>
    <property type="evidence" value="ECO:0007669"/>
    <property type="project" value="InterPro"/>
</dbReference>
<dbReference type="SUPFAM" id="SSF52833">
    <property type="entry name" value="Thioredoxin-like"/>
    <property type="match status" value="1"/>
</dbReference>
<protein>
    <submittedName>
        <fullName evidence="3">Thioredoxin</fullName>
    </submittedName>
</protein>
<dbReference type="Pfam" id="PF00578">
    <property type="entry name" value="AhpC-TSA"/>
    <property type="match status" value="1"/>
</dbReference>
<dbReference type="InterPro" id="IPR013766">
    <property type="entry name" value="Thioredoxin_domain"/>
</dbReference>
<evidence type="ECO:0000259" key="2">
    <source>
        <dbReference type="PROSITE" id="PS51352"/>
    </source>
</evidence>
<dbReference type="RefSeq" id="WP_034624831.1">
    <property type="nucleotide sequence ID" value="NZ_JRJU01000001.1"/>
</dbReference>
<feature type="domain" description="Thioredoxin" evidence="2">
    <location>
        <begin position="31"/>
        <end position="171"/>
    </location>
</feature>
<dbReference type="PROSITE" id="PS51352">
    <property type="entry name" value="THIOREDOXIN_2"/>
    <property type="match status" value="1"/>
</dbReference>
<dbReference type="InterPro" id="IPR000866">
    <property type="entry name" value="AhpC/TSA"/>
</dbReference>
<dbReference type="InterPro" id="IPR017937">
    <property type="entry name" value="Thioredoxin_CS"/>
</dbReference>
<dbReference type="InterPro" id="IPR050553">
    <property type="entry name" value="Thioredoxin_ResA/DsbE_sf"/>
</dbReference>
<comment type="caution">
    <text evidence="3">The sequence shown here is derived from an EMBL/GenBank/DDBJ whole genome shotgun (WGS) entry which is preliminary data.</text>
</comment>
<dbReference type="CDD" id="cd02966">
    <property type="entry name" value="TlpA_like_family"/>
    <property type="match status" value="1"/>
</dbReference>
<organism evidence="3 4">
    <name type="scientific">Halalkalibacter okhensis</name>
    <dbReference type="NCBI Taxonomy" id="333138"/>
    <lineage>
        <taxon>Bacteria</taxon>
        <taxon>Bacillati</taxon>
        <taxon>Bacillota</taxon>
        <taxon>Bacilli</taxon>
        <taxon>Bacillales</taxon>
        <taxon>Bacillaceae</taxon>
        <taxon>Halalkalibacter</taxon>
    </lineage>
</organism>
<dbReference type="AlphaFoldDB" id="A0A0B0IQ02"/>
<dbReference type="Proteomes" id="UP000030832">
    <property type="component" value="Unassembled WGS sequence"/>
</dbReference>
<sequence>MKRRVTIAVLSLVALLIIGIVFFQERQEIGNEPGMIAENFSLPMHTQAQGELWDYRDDVIILNMWASWCEPCRDEMPDLMDLQADYEEQGLHVVTVNMQKTERTLQDAPDFIDEVGITLPVFFDVDGEVADRYKIFAMPMTYIIDREGVIKHVIRGEVDYEGLESLIIPML</sequence>
<dbReference type="eggNOG" id="COG0526">
    <property type="taxonomic scope" value="Bacteria"/>
</dbReference>
<dbReference type="PANTHER" id="PTHR42852:SF13">
    <property type="entry name" value="PROTEIN DIPZ"/>
    <property type="match status" value="1"/>
</dbReference>
<dbReference type="GO" id="GO:0016209">
    <property type="term" value="F:antioxidant activity"/>
    <property type="evidence" value="ECO:0007669"/>
    <property type="project" value="InterPro"/>
</dbReference>
<dbReference type="PANTHER" id="PTHR42852">
    <property type="entry name" value="THIOL:DISULFIDE INTERCHANGE PROTEIN DSBE"/>
    <property type="match status" value="1"/>
</dbReference>
<keyword evidence="1" id="KW-1015">Disulfide bond</keyword>
<evidence type="ECO:0000313" key="3">
    <source>
        <dbReference type="EMBL" id="KHF41751.1"/>
    </source>
</evidence>
<evidence type="ECO:0000313" key="4">
    <source>
        <dbReference type="Proteomes" id="UP000030832"/>
    </source>
</evidence>
<gene>
    <name evidence="3" type="ORF">LQ50_00130</name>
</gene>